<comment type="caution">
    <text evidence="1">The sequence shown here is derived from an EMBL/GenBank/DDBJ whole genome shotgun (WGS) entry which is preliminary data.</text>
</comment>
<name>X0UAW7_9ZZZZ</name>
<feature type="non-terminal residue" evidence="1">
    <location>
        <position position="1"/>
    </location>
</feature>
<organism evidence="1">
    <name type="scientific">marine sediment metagenome</name>
    <dbReference type="NCBI Taxonomy" id="412755"/>
    <lineage>
        <taxon>unclassified sequences</taxon>
        <taxon>metagenomes</taxon>
        <taxon>ecological metagenomes</taxon>
    </lineage>
</organism>
<dbReference type="EMBL" id="BARS01026625">
    <property type="protein sequence ID" value="GAG02715.1"/>
    <property type="molecule type" value="Genomic_DNA"/>
</dbReference>
<proteinExistence type="predicted"/>
<sequence length="46" mass="5485">SIIEISDTEKIYLHYDDSLTKVIFIQYFNEDTDHLGEFHPKNNLLD</sequence>
<reference evidence="1" key="1">
    <citation type="journal article" date="2014" name="Front. Microbiol.">
        <title>High frequency of phylogenetically diverse reductive dehalogenase-homologous genes in deep subseafloor sedimentary metagenomes.</title>
        <authorList>
            <person name="Kawai M."/>
            <person name="Futagami T."/>
            <person name="Toyoda A."/>
            <person name="Takaki Y."/>
            <person name="Nishi S."/>
            <person name="Hori S."/>
            <person name="Arai W."/>
            <person name="Tsubouchi T."/>
            <person name="Morono Y."/>
            <person name="Uchiyama I."/>
            <person name="Ito T."/>
            <person name="Fujiyama A."/>
            <person name="Inagaki F."/>
            <person name="Takami H."/>
        </authorList>
    </citation>
    <scope>NUCLEOTIDE SEQUENCE</scope>
    <source>
        <strain evidence="1">Expedition CK06-06</strain>
    </source>
</reference>
<dbReference type="AlphaFoldDB" id="X0UAW7"/>
<accession>X0UAW7</accession>
<evidence type="ECO:0000313" key="1">
    <source>
        <dbReference type="EMBL" id="GAG02715.1"/>
    </source>
</evidence>
<gene>
    <name evidence="1" type="ORF">S01H1_41946</name>
</gene>
<protein>
    <submittedName>
        <fullName evidence="1">Uncharacterized protein</fullName>
    </submittedName>
</protein>